<evidence type="ECO:0000256" key="4">
    <source>
        <dbReference type="ARBA" id="ARBA00030643"/>
    </source>
</evidence>
<dbReference type="Proteomes" id="UP000011087">
    <property type="component" value="Unassembled WGS sequence"/>
</dbReference>
<evidence type="ECO:0000256" key="3">
    <source>
        <dbReference type="ARBA" id="ARBA00023002"/>
    </source>
</evidence>
<evidence type="ECO:0000256" key="1">
    <source>
        <dbReference type="ARBA" id="ARBA00005591"/>
    </source>
</evidence>
<dbReference type="EMBL" id="JH992986">
    <property type="protein sequence ID" value="EKX48250.1"/>
    <property type="molecule type" value="Genomic_DNA"/>
</dbReference>
<dbReference type="HOGENOM" id="CLU_031040_10_1_1"/>
<dbReference type="InterPro" id="IPR036509">
    <property type="entry name" value="Met_Sox_Rdtase_MsrA_sf"/>
</dbReference>
<dbReference type="EnsemblProtists" id="EKX48250">
    <property type="protein sequence ID" value="EKX48250"/>
    <property type="gene ID" value="GUITHDRAFT_56558"/>
</dbReference>
<organism evidence="6">
    <name type="scientific">Guillardia theta (strain CCMP2712)</name>
    <name type="common">Cryptophyte</name>
    <dbReference type="NCBI Taxonomy" id="905079"/>
    <lineage>
        <taxon>Eukaryota</taxon>
        <taxon>Cryptophyceae</taxon>
        <taxon>Pyrenomonadales</taxon>
        <taxon>Geminigeraceae</taxon>
        <taxon>Guillardia</taxon>
    </lineage>
</organism>
<evidence type="ECO:0000256" key="2">
    <source>
        <dbReference type="ARBA" id="ARBA00012502"/>
    </source>
</evidence>
<evidence type="ECO:0000313" key="8">
    <source>
        <dbReference type="Proteomes" id="UP000011087"/>
    </source>
</evidence>
<reference evidence="8" key="2">
    <citation type="submission" date="2012-11" db="EMBL/GenBank/DDBJ databases">
        <authorList>
            <person name="Kuo A."/>
            <person name="Curtis B.A."/>
            <person name="Tanifuji G."/>
            <person name="Burki F."/>
            <person name="Gruber A."/>
            <person name="Irimia M."/>
            <person name="Maruyama S."/>
            <person name="Arias M.C."/>
            <person name="Ball S.G."/>
            <person name="Gile G.H."/>
            <person name="Hirakawa Y."/>
            <person name="Hopkins J.F."/>
            <person name="Rensing S.A."/>
            <person name="Schmutz J."/>
            <person name="Symeonidi A."/>
            <person name="Elias M."/>
            <person name="Eveleigh R.J."/>
            <person name="Herman E.K."/>
            <person name="Klute M.J."/>
            <person name="Nakayama T."/>
            <person name="Obornik M."/>
            <person name="Reyes-Prieto A."/>
            <person name="Armbrust E.V."/>
            <person name="Aves S.J."/>
            <person name="Beiko R.G."/>
            <person name="Coutinho P."/>
            <person name="Dacks J.B."/>
            <person name="Durnford D.G."/>
            <person name="Fast N.M."/>
            <person name="Green B.R."/>
            <person name="Grisdale C."/>
            <person name="Hempe F."/>
            <person name="Henrissat B."/>
            <person name="Hoppner M.P."/>
            <person name="Ishida K.-I."/>
            <person name="Kim E."/>
            <person name="Koreny L."/>
            <person name="Kroth P.G."/>
            <person name="Liu Y."/>
            <person name="Malik S.-B."/>
            <person name="Maier U.G."/>
            <person name="McRose D."/>
            <person name="Mock T."/>
            <person name="Neilson J.A."/>
            <person name="Onodera N.T."/>
            <person name="Poole A.M."/>
            <person name="Pritham E.J."/>
            <person name="Richards T.A."/>
            <person name="Rocap G."/>
            <person name="Roy S.W."/>
            <person name="Sarai C."/>
            <person name="Schaack S."/>
            <person name="Shirato S."/>
            <person name="Slamovits C.H."/>
            <person name="Spencer D.F."/>
            <person name="Suzuki S."/>
            <person name="Worden A.Z."/>
            <person name="Zauner S."/>
            <person name="Barry K."/>
            <person name="Bell C."/>
            <person name="Bharti A.K."/>
            <person name="Crow J.A."/>
            <person name="Grimwood J."/>
            <person name="Kramer R."/>
            <person name="Lindquist E."/>
            <person name="Lucas S."/>
            <person name="Salamov A."/>
            <person name="McFadden G.I."/>
            <person name="Lane C.E."/>
            <person name="Keeling P.J."/>
            <person name="Gray M.W."/>
            <person name="Grigoriev I.V."/>
            <person name="Archibald J.M."/>
        </authorList>
    </citation>
    <scope>NUCLEOTIDE SEQUENCE</scope>
    <source>
        <strain evidence="8">CCMP2712</strain>
    </source>
</reference>
<accession>L1JJI4</accession>
<evidence type="ECO:0000313" key="7">
    <source>
        <dbReference type="EnsemblProtists" id="EKX48250"/>
    </source>
</evidence>
<dbReference type="OrthoDB" id="77405at2759"/>
<dbReference type="PANTHER" id="PTHR43774:SF1">
    <property type="entry name" value="PEPTIDE METHIONINE SULFOXIDE REDUCTASE MSRA 2"/>
    <property type="match status" value="1"/>
</dbReference>
<reference evidence="7" key="3">
    <citation type="submission" date="2015-06" db="UniProtKB">
        <authorList>
            <consortium name="EnsemblProtists"/>
        </authorList>
    </citation>
    <scope>IDENTIFICATION</scope>
</reference>
<dbReference type="InterPro" id="IPR002569">
    <property type="entry name" value="Met_Sox_Rdtase_MsrA_dom"/>
</dbReference>
<dbReference type="SUPFAM" id="SSF55068">
    <property type="entry name" value="Peptide methionine sulfoxide reductase"/>
    <property type="match status" value="1"/>
</dbReference>
<dbReference type="PaxDb" id="55529-EKX48250"/>
<sequence>LEVATFSGGCFWCMEPPFDAIEGVISTTSGYCGGDEAYPNYNQVSLGLTHHAESMQVLYDPKKVSYDRLLDTFWHNIDPTTKDRQFCDSGKQYRTIVFYHDEQQKQSFEASKKQWEASNKFGAPIVVESVKYDKFWPAEDYHQDYYLKNDKKYKFYRYLCGRDRYLDRTW</sequence>
<dbReference type="HAMAP" id="MF_01401">
    <property type="entry name" value="MsrA"/>
    <property type="match status" value="1"/>
</dbReference>
<dbReference type="PANTHER" id="PTHR43774">
    <property type="entry name" value="PEPTIDE METHIONINE SULFOXIDE REDUCTASE"/>
    <property type="match status" value="1"/>
</dbReference>
<proteinExistence type="inferred from homology"/>
<dbReference type="NCBIfam" id="TIGR00401">
    <property type="entry name" value="msrA"/>
    <property type="match status" value="1"/>
</dbReference>
<dbReference type="GO" id="GO:0008113">
    <property type="term" value="F:peptide-methionine (S)-S-oxide reductase activity"/>
    <property type="evidence" value="ECO:0007669"/>
    <property type="project" value="UniProtKB-EC"/>
</dbReference>
<feature type="non-terminal residue" evidence="6">
    <location>
        <position position="170"/>
    </location>
</feature>
<feature type="domain" description="Peptide methionine sulphoxide reductase MsrA" evidence="5">
    <location>
        <begin position="4"/>
        <end position="154"/>
    </location>
</feature>
<protein>
    <recommendedName>
        <fullName evidence="2">peptide-methionine (S)-S-oxide reductase</fullName>
        <ecNumber evidence="2">1.8.4.11</ecNumber>
    </recommendedName>
    <alternativeName>
        <fullName evidence="4">Peptide-methionine (S)-S-oxide reductase</fullName>
    </alternativeName>
</protein>
<dbReference type="Gene3D" id="3.30.1060.10">
    <property type="entry name" value="Peptide methionine sulphoxide reductase MsrA"/>
    <property type="match status" value="1"/>
</dbReference>
<dbReference type="STRING" id="905079.L1JJI4"/>
<dbReference type="RefSeq" id="XP_005835230.1">
    <property type="nucleotide sequence ID" value="XM_005835173.1"/>
</dbReference>
<evidence type="ECO:0000259" key="5">
    <source>
        <dbReference type="Pfam" id="PF01625"/>
    </source>
</evidence>
<gene>
    <name evidence="6" type="ORF">GUITHDRAFT_56558</name>
</gene>
<keyword evidence="8" id="KW-1185">Reference proteome</keyword>
<name>L1JJI4_GUITC</name>
<dbReference type="AlphaFoldDB" id="L1JJI4"/>
<dbReference type="EC" id="1.8.4.11" evidence="2"/>
<dbReference type="eggNOG" id="KOG1635">
    <property type="taxonomic scope" value="Eukaryota"/>
</dbReference>
<dbReference type="GeneID" id="17305028"/>
<dbReference type="Pfam" id="PF01625">
    <property type="entry name" value="PMSR"/>
    <property type="match status" value="1"/>
</dbReference>
<keyword evidence="3" id="KW-0560">Oxidoreductase</keyword>
<feature type="non-terminal residue" evidence="6">
    <location>
        <position position="1"/>
    </location>
</feature>
<comment type="similarity">
    <text evidence="1">Belongs to the MsrA Met sulfoxide reductase family.</text>
</comment>
<dbReference type="OMA" id="QYRSIAF"/>
<dbReference type="KEGG" id="gtt:GUITHDRAFT_56558"/>
<evidence type="ECO:0000313" key="6">
    <source>
        <dbReference type="EMBL" id="EKX48250.1"/>
    </source>
</evidence>
<reference evidence="6 8" key="1">
    <citation type="journal article" date="2012" name="Nature">
        <title>Algal genomes reveal evolutionary mosaicism and the fate of nucleomorphs.</title>
        <authorList>
            <consortium name="DOE Joint Genome Institute"/>
            <person name="Curtis B.A."/>
            <person name="Tanifuji G."/>
            <person name="Burki F."/>
            <person name="Gruber A."/>
            <person name="Irimia M."/>
            <person name="Maruyama S."/>
            <person name="Arias M.C."/>
            <person name="Ball S.G."/>
            <person name="Gile G.H."/>
            <person name="Hirakawa Y."/>
            <person name="Hopkins J.F."/>
            <person name="Kuo A."/>
            <person name="Rensing S.A."/>
            <person name="Schmutz J."/>
            <person name="Symeonidi A."/>
            <person name="Elias M."/>
            <person name="Eveleigh R.J."/>
            <person name="Herman E.K."/>
            <person name="Klute M.J."/>
            <person name="Nakayama T."/>
            <person name="Obornik M."/>
            <person name="Reyes-Prieto A."/>
            <person name="Armbrust E.V."/>
            <person name="Aves S.J."/>
            <person name="Beiko R.G."/>
            <person name="Coutinho P."/>
            <person name="Dacks J.B."/>
            <person name="Durnford D.G."/>
            <person name="Fast N.M."/>
            <person name="Green B.R."/>
            <person name="Grisdale C.J."/>
            <person name="Hempel F."/>
            <person name="Henrissat B."/>
            <person name="Hoppner M.P."/>
            <person name="Ishida K."/>
            <person name="Kim E."/>
            <person name="Koreny L."/>
            <person name="Kroth P.G."/>
            <person name="Liu Y."/>
            <person name="Malik S.B."/>
            <person name="Maier U.G."/>
            <person name="McRose D."/>
            <person name="Mock T."/>
            <person name="Neilson J.A."/>
            <person name="Onodera N.T."/>
            <person name="Poole A.M."/>
            <person name="Pritham E.J."/>
            <person name="Richards T.A."/>
            <person name="Rocap G."/>
            <person name="Roy S.W."/>
            <person name="Sarai C."/>
            <person name="Schaack S."/>
            <person name="Shirato S."/>
            <person name="Slamovits C.H."/>
            <person name="Spencer D.F."/>
            <person name="Suzuki S."/>
            <person name="Worden A.Z."/>
            <person name="Zauner S."/>
            <person name="Barry K."/>
            <person name="Bell C."/>
            <person name="Bharti A.K."/>
            <person name="Crow J.A."/>
            <person name="Grimwood J."/>
            <person name="Kramer R."/>
            <person name="Lindquist E."/>
            <person name="Lucas S."/>
            <person name="Salamov A."/>
            <person name="McFadden G.I."/>
            <person name="Lane C.E."/>
            <person name="Keeling P.J."/>
            <person name="Gray M.W."/>
            <person name="Grigoriev I.V."/>
            <person name="Archibald J.M."/>
        </authorList>
    </citation>
    <scope>NUCLEOTIDE SEQUENCE</scope>
    <source>
        <strain evidence="6 8">CCMP2712</strain>
    </source>
</reference>